<proteinExistence type="predicted"/>
<dbReference type="Proteomes" id="UP001157502">
    <property type="component" value="Chromosome 2"/>
</dbReference>
<evidence type="ECO:0000313" key="1">
    <source>
        <dbReference type="EMBL" id="KAJ8014646.1"/>
    </source>
</evidence>
<name>A0ACC2HFX3_DALPE</name>
<evidence type="ECO:0000313" key="2">
    <source>
        <dbReference type="Proteomes" id="UP001157502"/>
    </source>
</evidence>
<sequence length="89" mass="10062">MVNTPYAGVTSARSHCVHVICSKREAKGNCCGWSFTNETIHHLLFIIHLFCVQENKEFCDPHSSVCVRMKGETNRVRGGKKKQKVTLMP</sequence>
<reference evidence="1" key="1">
    <citation type="submission" date="2021-05" db="EMBL/GenBank/DDBJ databases">
        <authorList>
            <person name="Pan Q."/>
            <person name="Jouanno E."/>
            <person name="Zahm M."/>
            <person name="Klopp C."/>
            <person name="Cabau C."/>
            <person name="Louis A."/>
            <person name="Berthelot C."/>
            <person name="Parey E."/>
            <person name="Roest Crollius H."/>
            <person name="Montfort J."/>
            <person name="Robinson-Rechavi M."/>
            <person name="Bouchez O."/>
            <person name="Lampietro C."/>
            <person name="Lopez Roques C."/>
            <person name="Donnadieu C."/>
            <person name="Postlethwait J."/>
            <person name="Bobe J."/>
            <person name="Dillon D."/>
            <person name="Chandos A."/>
            <person name="von Hippel F."/>
            <person name="Guiguen Y."/>
        </authorList>
    </citation>
    <scope>NUCLEOTIDE SEQUENCE</scope>
    <source>
        <strain evidence="1">YG-Jan2019</strain>
    </source>
</reference>
<comment type="caution">
    <text evidence="1">The sequence shown here is derived from an EMBL/GenBank/DDBJ whole genome shotgun (WGS) entry which is preliminary data.</text>
</comment>
<keyword evidence="2" id="KW-1185">Reference proteome</keyword>
<protein>
    <submittedName>
        <fullName evidence="1">Uncharacterized protein</fullName>
    </submittedName>
</protein>
<organism evidence="1 2">
    <name type="scientific">Dallia pectoralis</name>
    <name type="common">Alaska blackfish</name>
    <dbReference type="NCBI Taxonomy" id="75939"/>
    <lineage>
        <taxon>Eukaryota</taxon>
        <taxon>Metazoa</taxon>
        <taxon>Chordata</taxon>
        <taxon>Craniata</taxon>
        <taxon>Vertebrata</taxon>
        <taxon>Euteleostomi</taxon>
        <taxon>Actinopterygii</taxon>
        <taxon>Neopterygii</taxon>
        <taxon>Teleostei</taxon>
        <taxon>Protacanthopterygii</taxon>
        <taxon>Esociformes</taxon>
        <taxon>Umbridae</taxon>
        <taxon>Dallia</taxon>
    </lineage>
</organism>
<accession>A0ACC2HFX3</accession>
<gene>
    <name evidence="1" type="ORF">DPEC_G00017790</name>
</gene>
<dbReference type="EMBL" id="CM055729">
    <property type="protein sequence ID" value="KAJ8014646.1"/>
    <property type="molecule type" value="Genomic_DNA"/>
</dbReference>